<sequence>MFAGIIGDHLLGPYFLPERLNGEKYLTFLQQVLPDMLNDVTPHVRWIMWFQQDETPAHYVRDVRNHLDIAFPNRWIGRGGPVA</sequence>
<dbReference type="PANTHER" id="PTHR47326:SF1">
    <property type="entry name" value="HTH PSQ-TYPE DOMAIN-CONTAINING PROTEIN"/>
    <property type="match status" value="1"/>
</dbReference>
<dbReference type="InterPro" id="IPR036397">
    <property type="entry name" value="RNaseH_sf"/>
</dbReference>
<dbReference type="PANTHER" id="PTHR47326">
    <property type="entry name" value="TRANSPOSABLE ELEMENT TC3 TRANSPOSASE-LIKE PROTEIN"/>
    <property type="match status" value="1"/>
</dbReference>
<comment type="caution">
    <text evidence="1">The sequence shown here is derived from an EMBL/GenBank/DDBJ whole genome shotgun (WGS) entry which is preliminary data.</text>
</comment>
<proteinExistence type="predicted"/>
<gene>
    <name evidence="1" type="ORF">AVEN_174044_1</name>
</gene>
<dbReference type="AlphaFoldDB" id="A0A4Y2C275"/>
<accession>A0A4Y2C275</accession>
<evidence type="ECO:0000313" key="1">
    <source>
        <dbReference type="EMBL" id="GBL98233.1"/>
    </source>
</evidence>
<dbReference type="Proteomes" id="UP000499080">
    <property type="component" value="Unassembled WGS sequence"/>
</dbReference>
<reference evidence="1 2" key="1">
    <citation type="journal article" date="2019" name="Sci. Rep.">
        <title>Orb-weaving spider Araneus ventricosus genome elucidates the spidroin gene catalogue.</title>
        <authorList>
            <person name="Kono N."/>
            <person name="Nakamura H."/>
            <person name="Ohtoshi R."/>
            <person name="Moran D.A.P."/>
            <person name="Shinohara A."/>
            <person name="Yoshida Y."/>
            <person name="Fujiwara M."/>
            <person name="Mori M."/>
            <person name="Tomita M."/>
            <person name="Arakawa K."/>
        </authorList>
    </citation>
    <scope>NUCLEOTIDE SEQUENCE [LARGE SCALE GENOMIC DNA]</scope>
</reference>
<dbReference type="GO" id="GO:0003676">
    <property type="term" value="F:nucleic acid binding"/>
    <property type="evidence" value="ECO:0007669"/>
    <property type="project" value="InterPro"/>
</dbReference>
<protein>
    <recommendedName>
        <fullName evidence="3">Tc1-like transposase DDE domain-containing protein</fullName>
    </recommendedName>
</protein>
<dbReference type="Gene3D" id="3.30.420.10">
    <property type="entry name" value="Ribonuclease H-like superfamily/Ribonuclease H"/>
    <property type="match status" value="1"/>
</dbReference>
<organism evidence="1 2">
    <name type="scientific">Araneus ventricosus</name>
    <name type="common">Orbweaver spider</name>
    <name type="synonym">Epeira ventricosa</name>
    <dbReference type="NCBI Taxonomy" id="182803"/>
    <lineage>
        <taxon>Eukaryota</taxon>
        <taxon>Metazoa</taxon>
        <taxon>Ecdysozoa</taxon>
        <taxon>Arthropoda</taxon>
        <taxon>Chelicerata</taxon>
        <taxon>Arachnida</taxon>
        <taxon>Araneae</taxon>
        <taxon>Araneomorphae</taxon>
        <taxon>Entelegynae</taxon>
        <taxon>Araneoidea</taxon>
        <taxon>Araneidae</taxon>
        <taxon>Araneus</taxon>
    </lineage>
</organism>
<dbReference type="EMBL" id="BGPR01000138">
    <property type="protein sequence ID" value="GBL98233.1"/>
    <property type="molecule type" value="Genomic_DNA"/>
</dbReference>
<keyword evidence="2" id="KW-1185">Reference proteome</keyword>
<evidence type="ECO:0008006" key="3">
    <source>
        <dbReference type="Google" id="ProtNLM"/>
    </source>
</evidence>
<name>A0A4Y2C275_ARAVE</name>
<evidence type="ECO:0000313" key="2">
    <source>
        <dbReference type="Proteomes" id="UP000499080"/>
    </source>
</evidence>
<dbReference type="OrthoDB" id="6436917at2759"/>